<dbReference type="InterPro" id="IPR043502">
    <property type="entry name" value="DNA/RNA_pol_sf"/>
</dbReference>
<evidence type="ECO:0000259" key="1">
    <source>
        <dbReference type="PROSITE" id="PS50994"/>
    </source>
</evidence>
<dbReference type="Pfam" id="PF17921">
    <property type="entry name" value="Integrase_H2C2"/>
    <property type="match status" value="1"/>
</dbReference>
<dbReference type="OrthoDB" id="7550652at2759"/>
<dbReference type="Proteomes" id="UP000036403">
    <property type="component" value="Unassembled WGS sequence"/>
</dbReference>
<dbReference type="InterPro" id="IPR012337">
    <property type="entry name" value="RNaseH-like_sf"/>
</dbReference>
<sequence length="1034" mass="117148">MIAIRRLRSLERRFRLDDEFRSNYHEFMRDYLVQGHMELVGQPFPVDGRVHYLPHHGVVKLDSATTKLRVVFDASSKCSNGLSLNETLLSGPKLQQDIVGILLKFRVGKVALIADVKQMFRQIWINPAQRDYQRIVWRFSESDPIADYRLTTVTFGVASAPYLAIRCLLQLAEEGKDTHPLAAAALQSSLYVDDLVVGVSSIEEAQGLRQQLQSLLLSAGFELRKWASSHPAALSGLDADQCSSSMLSFDHADGQFLKILGLRWHSSSDSFGFQVSLLGRSCTKRSILSELARIFDPLGFLTPLTFAAKRLIQRLWMLGLDWDDEPPTEIRSRWETYKAELAALSRLRIPRSLALDGVVRRELHGFCDASEQGYGAVVYLRLVTAEGVHIRLLAGKSKVAPLKAITLPRLELCAALLLSELLVFVKQVLQEQVALHAVHAWSDSMVALYWVRSAHHRWKTFVRNRVARIQENIAASAWGHVSTDSNPADPCSRGLTPQQLVDCNLWWRGPEWLRDFERQVEPEYDSENHLGEELRNSTFVSTKNAGLFDPLIERISSLQKICRIVAYCLRFRDRIRRKTIAASMSVDQLEAHSALLVLVKLVQSQCFSEDLHRLARGSGVSREIRKLAPFLDTDGTLRVGGRIARSMLSYEAKHPALLPNRHRLTDLIIERIHRVHLHPGRRAMQYLIAQHFWILGVQRAIKRVLSKCYRCFRADPRPLQPYMAELPSERIRQVKPFSVTGVDYAGPFSVTSRRARGVTASKAYVCLFVCFAVKAVHLELVSSLSTDSFLAALRRFIARRGRCSLLYSDCGTNFVGAHRELIKFMQQASEAETIQWSFNPPSAPHFGGLWEAGVKSLKTHLRRVVGEQILSIEEFSTLLTQIEAVLNSRPLCPMSSDPNDLEVLSPGHFLVLEPLVALPDPDVTLVPKGRLDRWQFVQQMHQVFWKRWHVEYLHTLQQRPKWLKPLDPIQEGALVLIKDEHASPLRWKRARVEGLHPGTDGISRVATVRTADGVFTRPLVKLCPLPMGQPPKDE</sequence>
<accession>A0A0J7KD57</accession>
<comment type="caution">
    <text evidence="2">The sequence shown here is derived from an EMBL/GenBank/DDBJ whole genome shotgun (WGS) entry which is preliminary data.</text>
</comment>
<protein>
    <recommendedName>
        <fullName evidence="1">Integrase catalytic domain-containing protein</fullName>
    </recommendedName>
</protein>
<dbReference type="GO" id="GO:0003676">
    <property type="term" value="F:nucleic acid binding"/>
    <property type="evidence" value="ECO:0007669"/>
    <property type="project" value="InterPro"/>
</dbReference>
<dbReference type="SUPFAM" id="SSF53098">
    <property type="entry name" value="Ribonuclease H-like"/>
    <property type="match status" value="1"/>
</dbReference>
<dbReference type="PROSITE" id="PS50994">
    <property type="entry name" value="INTEGRASE"/>
    <property type="match status" value="1"/>
</dbReference>
<evidence type="ECO:0000313" key="2">
    <source>
        <dbReference type="EMBL" id="KMQ88136.1"/>
    </source>
</evidence>
<dbReference type="InterPro" id="IPR008042">
    <property type="entry name" value="Retrotrans_Pao"/>
</dbReference>
<name>A0A0J7KD57_LASNI</name>
<dbReference type="Gene3D" id="3.30.420.10">
    <property type="entry name" value="Ribonuclease H-like superfamily/Ribonuclease H"/>
    <property type="match status" value="1"/>
</dbReference>
<dbReference type="Pfam" id="PF05380">
    <property type="entry name" value="Peptidase_A17"/>
    <property type="match status" value="1"/>
</dbReference>
<dbReference type="Pfam" id="PF00078">
    <property type="entry name" value="RVT_1"/>
    <property type="match status" value="1"/>
</dbReference>
<dbReference type="Pfam" id="PF18701">
    <property type="entry name" value="DUF5641"/>
    <property type="match status" value="1"/>
</dbReference>
<keyword evidence="3" id="KW-1185">Reference proteome</keyword>
<dbReference type="Gene3D" id="1.10.340.70">
    <property type="match status" value="1"/>
</dbReference>
<gene>
    <name evidence="2" type="ORF">RF55_12429</name>
</gene>
<dbReference type="EMBL" id="LBMM01009442">
    <property type="protein sequence ID" value="KMQ88136.1"/>
    <property type="molecule type" value="Genomic_DNA"/>
</dbReference>
<dbReference type="InterPro" id="IPR041588">
    <property type="entry name" value="Integrase_H2C2"/>
</dbReference>
<dbReference type="InterPro" id="IPR000477">
    <property type="entry name" value="RT_dom"/>
</dbReference>
<reference evidence="2 3" key="1">
    <citation type="submission" date="2015-04" db="EMBL/GenBank/DDBJ databases">
        <title>Lasius niger genome sequencing.</title>
        <authorList>
            <person name="Konorov E.A."/>
            <person name="Nikitin M.A."/>
            <person name="Kirill M.V."/>
            <person name="Chang P."/>
        </authorList>
    </citation>
    <scope>NUCLEOTIDE SEQUENCE [LARGE SCALE GENOMIC DNA]</scope>
    <source>
        <tissue evidence="2">Whole</tissue>
    </source>
</reference>
<dbReference type="SUPFAM" id="SSF56672">
    <property type="entry name" value="DNA/RNA polymerases"/>
    <property type="match status" value="1"/>
</dbReference>
<proteinExistence type="predicted"/>
<dbReference type="InterPro" id="IPR001584">
    <property type="entry name" value="Integrase_cat-core"/>
</dbReference>
<dbReference type="PANTHER" id="PTHR47331">
    <property type="entry name" value="PHD-TYPE DOMAIN-CONTAINING PROTEIN"/>
    <property type="match status" value="1"/>
</dbReference>
<dbReference type="CDD" id="cd01644">
    <property type="entry name" value="RT_pepA17"/>
    <property type="match status" value="1"/>
</dbReference>
<dbReference type="GO" id="GO:0071897">
    <property type="term" value="P:DNA biosynthetic process"/>
    <property type="evidence" value="ECO:0007669"/>
    <property type="project" value="UniProtKB-ARBA"/>
</dbReference>
<dbReference type="InterPro" id="IPR040676">
    <property type="entry name" value="DUF5641"/>
</dbReference>
<dbReference type="AlphaFoldDB" id="A0A0J7KD57"/>
<dbReference type="InterPro" id="IPR036397">
    <property type="entry name" value="RNaseH_sf"/>
</dbReference>
<dbReference type="STRING" id="67767.A0A0J7KD57"/>
<dbReference type="GO" id="GO:0015074">
    <property type="term" value="P:DNA integration"/>
    <property type="evidence" value="ECO:0007669"/>
    <property type="project" value="InterPro"/>
</dbReference>
<dbReference type="PaxDb" id="67767-A0A0J7KD57"/>
<evidence type="ECO:0000313" key="3">
    <source>
        <dbReference type="Proteomes" id="UP000036403"/>
    </source>
</evidence>
<dbReference type="GO" id="GO:0042575">
    <property type="term" value="C:DNA polymerase complex"/>
    <property type="evidence" value="ECO:0007669"/>
    <property type="project" value="UniProtKB-ARBA"/>
</dbReference>
<feature type="domain" description="Integrase catalytic" evidence="1">
    <location>
        <begin position="732"/>
        <end position="914"/>
    </location>
</feature>
<dbReference type="PANTHER" id="PTHR47331:SF1">
    <property type="entry name" value="GAG-LIKE PROTEIN"/>
    <property type="match status" value="1"/>
</dbReference>
<organism evidence="2 3">
    <name type="scientific">Lasius niger</name>
    <name type="common">Black garden ant</name>
    <dbReference type="NCBI Taxonomy" id="67767"/>
    <lineage>
        <taxon>Eukaryota</taxon>
        <taxon>Metazoa</taxon>
        <taxon>Ecdysozoa</taxon>
        <taxon>Arthropoda</taxon>
        <taxon>Hexapoda</taxon>
        <taxon>Insecta</taxon>
        <taxon>Pterygota</taxon>
        <taxon>Neoptera</taxon>
        <taxon>Endopterygota</taxon>
        <taxon>Hymenoptera</taxon>
        <taxon>Apocrita</taxon>
        <taxon>Aculeata</taxon>
        <taxon>Formicoidea</taxon>
        <taxon>Formicidae</taxon>
        <taxon>Formicinae</taxon>
        <taxon>Lasius</taxon>
        <taxon>Lasius</taxon>
    </lineage>
</organism>